<evidence type="ECO:0000259" key="2">
    <source>
        <dbReference type="PROSITE" id="PS50132"/>
    </source>
</evidence>
<accession>A0A183K033</accession>
<dbReference type="GO" id="GO:0008277">
    <property type="term" value="P:regulation of G protein-coupled receptor signaling pathway"/>
    <property type="evidence" value="ECO:0007669"/>
    <property type="project" value="InterPro"/>
</dbReference>
<proteinExistence type="predicted"/>
<sequence>AIGVRDKITTLYRSASSAVPQSCATNIVVSNHRVFLEKLFRSGGPTREDVEDWARSFEAVLRDKCKFRLTRLQTEKELESANRNTFDQCQRRIQSLMEKDSYRRFLRSDLYLTAMELSKLRECNVSNKHGRHSVIDFRGIKNAFTTAKHSSVPPSIISSTINYADGSSSSMTNLNSKIVSTKINEK</sequence>
<name>A0A183K033_9TREM</name>
<dbReference type="InterPro" id="IPR044926">
    <property type="entry name" value="RGS_subdomain_2"/>
</dbReference>
<protein>
    <submittedName>
        <fullName evidence="3">RGS domain-containing protein</fullName>
    </submittedName>
</protein>
<dbReference type="SUPFAM" id="SSF48097">
    <property type="entry name" value="Regulator of G-protein signaling, RGS"/>
    <property type="match status" value="1"/>
</dbReference>
<evidence type="ECO:0000256" key="1">
    <source>
        <dbReference type="ARBA" id="ARBA00022700"/>
    </source>
</evidence>
<dbReference type="STRING" id="6186.A0A183K033"/>
<dbReference type="InterPro" id="IPR047016">
    <property type="entry name" value="RGS6/7/9/11"/>
</dbReference>
<dbReference type="GO" id="GO:0005096">
    <property type="term" value="F:GTPase activator activity"/>
    <property type="evidence" value="ECO:0007669"/>
    <property type="project" value="TreeGrafter"/>
</dbReference>
<evidence type="ECO:0000313" key="3">
    <source>
        <dbReference type="WBParaSite" id="SCUD_0000834101-mRNA-1"/>
    </source>
</evidence>
<dbReference type="GO" id="GO:0009968">
    <property type="term" value="P:negative regulation of signal transduction"/>
    <property type="evidence" value="ECO:0007669"/>
    <property type="project" value="UniProtKB-KW"/>
</dbReference>
<dbReference type="InterPro" id="IPR016137">
    <property type="entry name" value="RGS"/>
</dbReference>
<dbReference type="Gene3D" id="1.10.167.10">
    <property type="entry name" value="Regulator of G-protein Signalling 4, domain 2"/>
    <property type="match status" value="1"/>
</dbReference>
<dbReference type="PANTHER" id="PTHR45746">
    <property type="entry name" value="LP21163P"/>
    <property type="match status" value="1"/>
</dbReference>
<keyword evidence="1" id="KW-0734">Signal transduction inhibitor</keyword>
<dbReference type="PANTHER" id="PTHR45746:SF6">
    <property type="entry name" value="LP21163P"/>
    <property type="match status" value="1"/>
</dbReference>
<reference evidence="3" key="1">
    <citation type="submission" date="2016-06" db="UniProtKB">
        <authorList>
            <consortium name="WormBaseParasite"/>
        </authorList>
    </citation>
    <scope>IDENTIFICATION</scope>
</reference>
<dbReference type="WBParaSite" id="SCUD_0000834101-mRNA-1">
    <property type="protein sequence ID" value="SCUD_0000834101-mRNA-1"/>
    <property type="gene ID" value="SCUD_0000834101"/>
</dbReference>
<dbReference type="PROSITE" id="PS50132">
    <property type="entry name" value="RGS"/>
    <property type="match status" value="1"/>
</dbReference>
<dbReference type="Pfam" id="PF00615">
    <property type="entry name" value="RGS"/>
    <property type="match status" value="1"/>
</dbReference>
<dbReference type="InterPro" id="IPR036305">
    <property type="entry name" value="RGS_sf"/>
</dbReference>
<organism evidence="3">
    <name type="scientific">Schistosoma curassoni</name>
    <dbReference type="NCBI Taxonomy" id="6186"/>
    <lineage>
        <taxon>Eukaryota</taxon>
        <taxon>Metazoa</taxon>
        <taxon>Spiralia</taxon>
        <taxon>Lophotrochozoa</taxon>
        <taxon>Platyhelminthes</taxon>
        <taxon>Trematoda</taxon>
        <taxon>Digenea</taxon>
        <taxon>Strigeidida</taxon>
        <taxon>Schistosomatoidea</taxon>
        <taxon>Schistosomatidae</taxon>
        <taxon>Schistosoma</taxon>
    </lineage>
</organism>
<dbReference type="GO" id="GO:0005737">
    <property type="term" value="C:cytoplasm"/>
    <property type="evidence" value="ECO:0007669"/>
    <property type="project" value="TreeGrafter"/>
</dbReference>
<dbReference type="AlphaFoldDB" id="A0A183K033"/>
<feature type="domain" description="RGS" evidence="2">
    <location>
        <begin position="61"/>
        <end position="115"/>
    </location>
</feature>